<dbReference type="AlphaFoldDB" id="A0A146M8E2"/>
<dbReference type="InterPro" id="IPR001040">
    <property type="entry name" value="TIF_eIF_4E"/>
</dbReference>
<dbReference type="GO" id="GO:0003743">
    <property type="term" value="F:translation initiation factor activity"/>
    <property type="evidence" value="ECO:0007669"/>
    <property type="project" value="UniProtKB-KW"/>
</dbReference>
<comment type="similarity">
    <text evidence="1">Belongs to the eukaryotic initiation factor 4E family.</text>
</comment>
<accession>A0A146M8E2</accession>
<dbReference type="InterPro" id="IPR023398">
    <property type="entry name" value="TIF_eIF4e-like"/>
</dbReference>
<protein>
    <submittedName>
        <fullName evidence="2">Eukaryotic translation initiation factor 4E</fullName>
    </submittedName>
</protein>
<dbReference type="EMBL" id="GDHC01003582">
    <property type="protein sequence ID" value="JAQ15047.1"/>
    <property type="molecule type" value="Transcribed_RNA"/>
</dbReference>
<name>A0A146M8E2_LYGHE</name>
<organism evidence="2">
    <name type="scientific">Lygus hesperus</name>
    <name type="common">Western plant bug</name>
    <dbReference type="NCBI Taxonomy" id="30085"/>
    <lineage>
        <taxon>Eukaryota</taxon>
        <taxon>Metazoa</taxon>
        <taxon>Ecdysozoa</taxon>
        <taxon>Arthropoda</taxon>
        <taxon>Hexapoda</taxon>
        <taxon>Insecta</taxon>
        <taxon>Pterygota</taxon>
        <taxon>Neoptera</taxon>
        <taxon>Paraneoptera</taxon>
        <taxon>Hemiptera</taxon>
        <taxon>Heteroptera</taxon>
        <taxon>Panheteroptera</taxon>
        <taxon>Cimicomorpha</taxon>
        <taxon>Miridae</taxon>
        <taxon>Mirini</taxon>
        <taxon>Lygus</taxon>
    </lineage>
</organism>
<dbReference type="PANTHER" id="PTHR11960">
    <property type="entry name" value="EUKARYOTIC TRANSLATION INITIATION FACTOR 4E RELATED"/>
    <property type="match status" value="1"/>
</dbReference>
<keyword evidence="1" id="KW-0694">RNA-binding</keyword>
<evidence type="ECO:0000256" key="1">
    <source>
        <dbReference type="RuleBase" id="RU004374"/>
    </source>
</evidence>
<keyword evidence="1" id="KW-0648">Protein biosynthesis</keyword>
<reference evidence="2" key="1">
    <citation type="journal article" date="2016" name="Gigascience">
        <title>De novo construction of an expanded transcriptome assembly for the western tarnished plant bug, Lygus hesperus.</title>
        <authorList>
            <person name="Tassone E.E."/>
            <person name="Geib S.M."/>
            <person name="Hall B."/>
            <person name="Fabrick J.A."/>
            <person name="Brent C.S."/>
            <person name="Hull J.J."/>
        </authorList>
    </citation>
    <scope>NUCLEOTIDE SEQUENCE</scope>
</reference>
<dbReference type="GO" id="GO:0000340">
    <property type="term" value="F:RNA 7-methylguanosine cap binding"/>
    <property type="evidence" value="ECO:0007669"/>
    <property type="project" value="TreeGrafter"/>
</dbReference>
<dbReference type="Gene3D" id="3.30.760.10">
    <property type="entry name" value="RNA Cap, Translation Initiation Factor Eif4e"/>
    <property type="match status" value="1"/>
</dbReference>
<gene>
    <name evidence="2" type="primary">Eif4e_1</name>
    <name evidence="2" type="ORF">g.78652</name>
</gene>
<dbReference type="SUPFAM" id="SSF55418">
    <property type="entry name" value="eIF4e-like"/>
    <property type="match status" value="1"/>
</dbReference>
<sequence length="288" mass="33081">TIESSTNTILPTPELISDEKVIDTTQLESMKCDTVKDIKVEDENVECDDNANEQDEEKDTLESSKLSIKHKLRDKWNLWLLCPIIAKKKKKPFKSLDTFVYGVTTVEDFWAIYNNLKIPSKILFESEKTNIIFTKDPIQPAWEDPYNQNGGEWNSVITFTNIDLQKNYDSLEYAINKFWETLLLTIIGGTFDGYESVSSIWLCVRPPSTVRILVWTLDTENDNVLTVGNSIAKVAKQSNLEDVQGTFTTHYDQLLSVTDREKPVPILYRYTYDKEPCINDLLSAVEKD</sequence>
<proteinExistence type="inferred from homology"/>
<dbReference type="GO" id="GO:0016281">
    <property type="term" value="C:eukaryotic translation initiation factor 4F complex"/>
    <property type="evidence" value="ECO:0007669"/>
    <property type="project" value="TreeGrafter"/>
</dbReference>
<keyword evidence="1 2" id="KW-0396">Initiation factor</keyword>
<feature type="non-terminal residue" evidence="2">
    <location>
        <position position="1"/>
    </location>
</feature>
<dbReference type="Pfam" id="PF01652">
    <property type="entry name" value="IF4E"/>
    <property type="match status" value="1"/>
</dbReference>
<evidence type="ECO:0000313" key="2">
    <source>
        <dbReference type="EMBL" id="JAQ15047.1"/>
    </source>
</evidence>